<accession>A0A6P7LNF5</accession>
<dbReference type="GO" id="GO:0042310">
    <property type="term" value="P:vasoconstriction"/>
    <property type="evidence" value="ECO:0007669"/>
    <property type="project" value="InterPro"/>
</dbReference>
<dbReference type="Proteomes" id="UP000515150">
    <property type="component" value="Chromosome 22"/>
</dbReference>
<evidence type="ECO:0000256" key="12">
    <source>
        <dbReference type="ARBA" id="ARBA00032309"/>
    </source>
</evidence>
<dbReference type="Gene3D" id="1.20.1070.10">
    <property type="entry name" value="Rhodopsin 7-helix transmembrane proteins"/>
    <property type="match status" value="1"/>
</dbReference>
<dbReference type="InterPro" id="IPR000505">
    <property type="entry name" value="5HT1D_rcpt"/>
</dbReference>
<keyword evidence="10" id="KW-0325">Glycoprotein</keyword>
<dbReference type="SUPFAM" id="SSF81321">
    <property type="entry name" value="Family A G protein-coupled receptor-like"/>
    <property type="match status" value="1"/>
</dbReference>
<keyword evidence="5 14" id="KW-1133">Transmembrane helix</keyword>
<dbReference type="GO" id="GO:0043410">
    <property type="term" value="P:positive regulation of MAPK cascade"/>
    <property type="evidence" value="ECO:0007669"/>
    <property type="project" value="TreeGrafter"/>
</dbReference>
<comment type="subcellular location">
    <subcellularLocation>
        <location evidence="1">Cell membrane</location>
        <topology evidence="1">Multi-pass membrane protein</topology>
    </subcellularLocation>
</comment>
<evidence type="ECO:0000256" key="1">
    <source>
        <dbReference type="ARBA" id="ARBA00004651"/>
    </source>
</evidence>
<organism evidence="16 17">
    <name type="scientific">Betta splendens</name>
    <name type="common">Siamese fighting fish</name>
    <dbReference type="NCBI Taxonomy" id="158456"/>
    <lineage>
        <taxon>Eukaryota</taxon>
        <taxon>Metazoa</taxon>
        <taxon>Chordata</taxon>
        <taxon>Craniata</taxon>
        <taxon>Vertebrata</taxon>
        <taxon>Euteleostomi</taxon>
        <taxon>Actinopterygii</taxon>
        <taxon>Neopterygii</taxon>
        <taxon>Teleostei</taxon>
        <taxon>Neoteleostei</taxon>
        <taxon>Acanthomorphata</taxon>
        <taxon>Anabantaria</taxon>
        <taxon>Anabantiformes</taxon>
        <taxon>Anabantoidei</taxon>
        <taxon>Osphronemidae</taxon>
        <taxon>Betta</taxon>
    </lineage>
</organism>
<evidence type="ECO:0000256" key="6">
    <source>
        <dbReference type="ARBA" id="ARBA00023040"/>
    </source>
</evidence>
<dbReference type="InterPro" id="IPR002231">
    <property type="entry name" value="5HT_rcpt"/>
</dbReference>
<evidence type="ECO:0000256" key="10">
    <source>
        <dbReference type="ARBA" id="ARBA00023180"/>
    </source>
</evidence>
<evidence type="ECO:0000313" key="16">
    <source>
        <dbReference type="Proteomes" id="UP000515150"/>
    </source>
</evidence>
<reference evidence="17" key="1">
    <citation type="submission" date="2025-08" db="UniProtKB">
        <authorList>
            <consortium name="RefSeq"/>
        </authorList>
    </citation>
    <scope>IDENTIFICATION</scope>
</reference>
<name>A0A6P7LNF5_BETSP</name>
<feature type="transmembrane region" description="Helical" evidence="14">
    <location>
        <begin position="194"/>
        <end position="216"/>
    </location>
</feature>
<feature type="transmembrane region" description="Helical" evidence="14">
    <location>
        <begin position="154"/>
        <end position="174"/>
    </location>
</feature>
<keyword evidence="9 13" id="KW-0675">Receptor</keyword>
<keyword evidence="4 13" id="KW-0812">Transmembrane</keyword>
<dbReference type="PRINTS" id="PR00514">
    <property type="entry name" value="5HT1DRECEPTR"/>
</dbReference>
<dbReference type="OrthoDB" id="5956310at2759"/>
<dbReference type="GO" id="GO:0005886">
    <property type="term" value="C:plasma membrane"/>
    <property type="evidence" value="ECO:0007669"/>
    <property type="project" value="UniProtKB-SubCell"/>
</dbReference>
<dbReference type="KEGG" id="bspl:114848846"/>
<dbReference type="CDD" id="cd15333">
    <property type="entry name" value="7tmA_5-HT1B_1D"/>
    <property type="match status" value="1"/>
</dbReference>
<dbReference type="InParanoid" id="A0A6P7LNF5"/>
<dbReference type="PROSITE" id="PS50262">
    <property type="entry name" value="G_PROTEIN_RECEP_F1_2"/>
    <property type="match status" value="1"/>
</dbReference>
<dbReference type="GO" id="GO:0050795">
    <property type="term" value="P:regulation of behavior"/>
    <property type="evidence" value="ECO:0007669"/>
    <property type="project" value="InterPro"/>
</dbReference>
<sequence>MALDNSSLHYLAYGNATEAPNGTAAPPWSRAALLGLQVSLSALLAAVTLATVLSNAFVIATIFLTRKLHTPANFLIGSLAVTDLLVSILVMPISIVYTVSKTWSLGQIVCDVWLSSDITFCTASILHLCVIALDRYWAITDALGYSKRRTMRRAGVMVGVVWVISISISMPPLFWRQAKAHEELTACMVNTDQISYTLYSTFGAFYVPTVLLIILYGRIYVAARSRIFKTPSSSGKRFTTAQLIQTSAGSSLCSLNSASNQEVHLHSGGGSPLFVNSVKVKLADSVLERKRLCAARERKATKTLGIILGAFIVCWLPFFVGTLVMAICKTCWFDPVLFDVFTWLGYLNSLINPVIYTVFNDEFKQAFQKLMKLRRCS</sequence>
<dbReference type="GO" id="GO:0007268">
    <property type="term" value="P:chemical synaptic transmission"/>
    <property type="evidence" value="ECO:0007669"/>
    <property type="project" value="InterPro"/>
</dbReference>
<dbReference type="PANTHER" id="PTHR24248">
    <property type="entry name" value="ADRENERGIC RECEPTOR-RELATED G-PROTEIN COUPLED RECEPTOR"/>
    <property type="match status" value="1"/>
</dbReference>
<evidence type="ECO:0000256" key="9">
    <source>
        <dbReference type="ARBA" id="ARBA00023170"/>
    </source>
</evidence>
<dbReference type="PROSITE" id="PS00237">
    <property type="entry name" value="G_PROTEIN_RECEP_F1_1"/>
    <property type="match status" value="1"/>
</dbReference>
<dbReference type="GO" id="GO:0040012">
    <property type="term" value="P:regulation of locomotion"/>
    <property type="evidence" value="ECO:0007669"/>
    <property type="project" value="InterPro"/>
</dbReference>
<evidence type="ECO:0000256" key="5">
    <source>
        <dbReference type="ARBA" id="ARBA00022989"/>
    </source>
</evidence>
<feature type="domain" description="G-protein coupled receptors family 1 profile" evidence="15">
    <location>
        <begin position="54"/>
        <end position="356"/>
    </location>
</feature>
<keyword evidence="11 13" id="KW-0807">Transducer</keyword>
<evidence type="ECO:0000256" key="4">
    <source>
        <dbReference type="ARBA" id="ARBA00022692"/>
    </source>
</evidence>
<keyword evidence="8" id="KW-1015">Disulfide bond</keyword>
<evidence type="ECO:0000256" key="2">
    <source>
        <dbReference type="ARBA" id="ARBA00017604"/>
    </source>
</evidence>
<dbReference type="InterPro" id="IPR017452">
    <property type="entry name" value="GPCR_Rhodpsn_7TM"/>
</dbReference>
<dbReference type="GeneID" id="114848846"/>
<keyword evidence="7 14" id="KW-0472">Membrane</keyword>
<dbReference type="RefSeq" id="XP_028995514.1">
    <property type="nucleotide sequence ID" value="XM_029139681.3"/>
</dbReference>
<dbReference type="SMART" id="SM01381">
    <property type="entry name" value="7TM_GPCR_Srsx"/>
    <property type="match status" value="1"/>
</dbReference>
<evidence type="ECO:0000256" key="7">
    <source>
        <dbReference type="ARBA" id="ARBA00023136"/>
    </source>
</evidence>
<protein>
    <recommendedName>
        <fullName evidence="2">5-hydroxytryptamine receptor 1D</fullName>
    </recommendedName>
    <alternativeName>
        <fullName evidence="12">Serotonin receptor 1D</fullName>
    </alternativeName>
</protein>
<keyword evidence="16" id="KW-1185">Reference proteome</keyword>
<keyword evidence="6 13" id="KW-0297">G-protein coupled receptor</keyword>
<dbReference type="Pfam" id="PF00001">
    <property type="entry name" value="7tm_1"/>
    <property type="match status" value="1"/>
</dbReference>
<dbReference type="GO" id="GO:0004993">
    <property type="term" value="F:G protein-coupled serotonin receptor activity"/>
    <property type="evidence" value="ECO:0007669"/>
    <property type="project" value="InterPro"/>
</dbReference>
<evidence type="ECO:0000256" key="3">
    <source>
        <dbReference type="ARBA" id="ARBA00022475"/>
    </source>
</evidence>
<dbReference type="GO" id="GO:0006939">
    <property type="term" value="P:smooth muscle contraction"/>
    <property type="evidence" value="ECO:0007669"/>
    <property type="project" value="InterPro"/>
</dbReference>
<dbReference type="PRINTS" id="PR01101">
    <property type="entry name" value="5HTRECEPTOR"/>
</dbReference>
<evidence type="ECO:0000256" key="8">
    <source>
        <dbReference type="ARBA" id="ARBA00023157"/>
    </source>
</evidence>
<comment type="similarity">
    <text evidence="13">Belongs to the G-protein coupled receptor 1 family.</text>
</comment>
<feature type="transmembrane region" description="Helical" evidence="14">
    <location>
        <begin position="306"/>
        <end position="328"/>
    </location>
</feature>
<proteinExistence type="inferred from homology"/>
<feature type="transmembrane region" description="Helical" evidence="14">
    <location>
        <begin position="76"/>
        <end position="100"/>
    </location>
</feature>
<dbReference type="GO" id="GO:0071880">
    <property type="term" value="P:adenylate cyclase-activating adrenergic receptor signaling pathway"/>
    <property type="evidence" value="ECO:0007669"/>
    <property type="project" value="TreeGrafter"/>
</dbReference>
<dbReference type="GO" id="GO:0045202">
    <property type="term" value="C:synapse"/>
    <property type="evidence" value="ECO:0007669"/>
    <property type="project" value="GOC"/>
</dbReference>
<evidence type="ECO:0000256" key="14">
    <source>
        <dbReference type="SAM" id="Phobius"/>
    </source>
</evidence>
<feature type="transmembrane region" description="Helical" evidence="14">
    <location>
        <begin position="112"/>
        <end position="133"/>
    </location>
</feature>
<evidence type="ECO:0000259" key="15">
    <source>
        <dbReference type="PROSITE" id="PS50262"/>
    </source>
</evidence>
<gene>
    <name evidence="17" type="primary">htr1d</name>
</gene>
<evidence type="ECO:0000256" key="13">
    <source>
        <dbReference type="RuleBase" id="RU000688"/>
    </source>
</evidence>
<feature type="transmembrane region" description="Helical" evidence="14">
    <location>
        <begin position="340"/>
        <end position="359"/>
    </location>
</feature>
<dbReference type="InterPro" id="IPR000276">
    <property type="entry name" value="GPCR_Rhodpsn"/>
</dbReference>
<keyword evidence="3" id="KW-1003">Cell membrane</keyword>
<dbReference type="PRINTS" id="PR00237">
    <property type="entry name" value="GPCRRHODOPSN"/>
</dbReference>
<dbReference type="PANTHER" id="PTHR24248:SF196">
    <property type="entry name" value="5-HYDROXYTRYPTAMINE RECEPTOR 1D"/>
    <property type="match status" value="1"/>
</dbReference>
<evidence type="ECO:0000313" key="17">
    <source>
        <dbReference type="RefSeq" id="XP_028995514.1"/>
    </source>
</evidence>
<feature type="transmembrane region" description="Helical" evidence="14">
    <location>
        <begin position="42"/>
        <end position="64"/>
    </location>
</feature>
<dbReference type="CTD" id="3352"/>
<evidence type="ECO:0000256" key="11">
    <source>
        <dbReference type="ARBA" id="ARBA00023224"/>
    </source>
</evidence>
<dbReference type="AlphaFoldDB" id="A0A6P7LNF5"/>